<reference evidence="1 2" key="1">
    <citation type="submission" date="2016-11" db="EMBL/GenBank/DDBJ databases">
        <authorList>
            <person name="Jaros S."/>
            <person name="Januszkiewicz K."/>
            <person name="Wedrychowicz H."/>
        </authorList>
    </citation>
    <scope>NUCLEOTIDE SEQUENCE [LARGE SCALE GENOMIC DNA]</scope>
    <source>
        <strain evidence="1 2">DSM 8605</strain>
    </source>
</reference>
<name>A0A1M5XWJ2_9CLOT</name>
<dbReference type="AlphaFoldDB" id="A0A1M5XWJ2"/>
<organism evidence="1 2">
    <name type="scientific">Clostridium grantii DSM 8605</name>
    <dbReference type="NCBI Taxonomy" id="1121316"/>
    <lineage>
        <taxon>Bacteria</taxon>
        <taxon>Bacillati</taxon>
        <taxon>Bacillota</taxon>
        <taxon>Clostridia</taxon>
        <taxon>Eubacteriales</taxon>
        <taxon>Clostridiaceae</taxon>
        <taxon>Clostridium</taxon>
    </lineage>
</organism>
<dbReference type="STRING" id="1121316.SAMN02745207_03973"/>
<proteinExistence type="predicted"/>
<dbReference type="RefSeq" id="WP_073340782.1">
    <property type="nucleotide sequence ID" value="NZ_FQXM01000039.1"/>
</dbReference>
<evidence type="ECO:0000313" key="2">
    <source>
        <dbReference type="Proteomes" id="UP000184447"/>
    </source>
</evidence>
<dbReference type="Proteomes" id="UP000184447">
    <property type="component" value="Unassembled WGS sequence"/>
</dbReference>
<keyword evidence="2" id="KW-1185">Reference proteome</keyword>
<protein>
    <submittedName>
        <fullName evidence="1">Uncharacterized protein</fullName>
    </submittedName>
</protein>
<dbReference type="EMBL" id="FQXM01000039">
    <property type="protein sequence ID" value="SHI03924.1"/>
    <property type="molecule type" value="Genomic_DNA"/>
</dbReference>
<evidence type="ECO:0000313" key="1">
    <source>
        <dbReference type="EMBL" id="SHI03924.1"/>
    </source>
</evidence>
<gene>
    <name evidence="1" type="ORF">SAMN02745207_03973</name>
</gene>
<accession>A0A1M5XWJ2</accession>
<sequence>MIKIRRKNGYADSMRKYKIILDNNYLGDINQGEINSFEVAPGEHTIYLKIDWCRSNKLDFYISENDVIEFECGSSLRGWRFFFAFIYITFLKNKYLWIKTVDKFNKQYSYLAKGENNMRVCKNCGSTMVDGYKVKINNSTILANMTIAKKGFSEKPTVAVCPICGEISLYIEKIDKVK</sequence>